<sequence length="384" mass="42312">MTLESQILQAVQRVLPENGEPKPLHAPVFQGNESKYVQETIESTWVSSAGTYVNKLQEDLCSFTGINRAVAVVNGTAALQLALFAAGVEQGDEVLVPALTFVATANAVSHTGAVPHFVDVEESSLGIDVSKLETYLKQHAIVTSEGSYNKHTGRWIRAVVPMHTFGHPAFINQLRSTADRFHLKIVEDAAEALGSYEGGRHIGQLGDVAAVSFNGNKIITTGGGGAVLTNNKDMADKVEHLASTAKVSHSFEFVHDEVGYNYRMPNINAALGCAQLEQLPFFLKTKRKLAGQYAEALSEISGISFIKEREGTKSNYWLNGLLLNDPDMEQRDHIIKKLHDHQILARPVWKPMHYLEMYRDMPKMDLTQTESLYARIINLPSGVM</sequence>
<dbReference type="STRING" id="266892.SAMN04488054_10679"/>
<evidence type="ECO:0000256" key="3">
    <source>
        <dbReference type="RuleBase" id="RU004508"/>
    </source>
</evidence>
<keyword evidence="5" id="KW-1185">Reference proteome</keyword>
<evidence type="ECO:0000313" key="4">
    <source>
        <dbReference type="EMBL" id="SFL84208.1"/>
    </source>
</evidence>
<dbReference type="RefSeq" id="WP_177195461.1">
    <property type="nucleotide sequence ID" value="NZ_FOTY01000006.1"/>
</dbReference>
<dbReference type="GO" id="GO:0008483">
    <property type="term" value="F:transaminase activity"/>
    <property type="evidence" value="ECO:0007669"/>
    <property type="project" value="TreeGrafter"/>
</dbReference>
<organism evidence="4 5">
    <name type="scientific">Salibacterium qingdaonense</name>
    <dbReference type="NCBI Taxonomy" id="266892"/>
    <lineage>
        <taxon>Bacteria</taxon>
        <taxon>Bacillati</taxon>
        <taxon>Bacillota</taxon>
        <taxon>Bacilli</taxon>
        <taxon>Bacillales</taxon>
        <taxon>Bacillaceae</taxon>
    </lineage>
</organism>
<dbReference type="EMBL" id="FOTY01000006">
    <property type="protein sequence ID" value="SFL84208.1"/>
    <property type="molecule type" value="Genomic_DNA"/>
</dbReference>
<dbReference type="NCBIfam" id="TIGR04181">
    <property type="entry name" value="NHT_00031"/>
    <property type="match status" value="1"/>
</dbReference>
<name>A0A1I4KZN0_9BACI</name>
<dbReference type="PIRSF" id="PIRSF000390">
    <property type="entry name" value="PLP_StrS"/>
    <property type="match status" value="1"/>
</dbReference>
<keyword evidence="2 3" id="KW-0663">Pyridoxal phosphate</keyword>
<comment type="similarity">
    <text evidence="3">Belongs to the DegT/DnrJ/EryC1 family.</text>
</comment>
<dbReference type="Pfam" id="PF01041">
    <property type="entry name" value="DegT_DnrJ_EryC1"/>
    <property type="match status" value="1"/>
</dbReference>
<proteinExistence type="inferred from homology"/>
<dbReference type="PANTHER" id="PTHR30244:SF30">
    <property type="entry name" value="BLR5990 PROTEIN"/>
    <property type="match status" value="1"/>
</dbReference>
<dbReference type="InterPro" id="IPR015424">
    <property type="entry name" value="PyrdxlP-dep_Trfase"/>
</dbReference>
<dbReference type="InterPro" id="IPR015422">
    <property type="entry name" value="PyrdxlP-dep_Trfase_small"/>
</dbReference>
<dbReference type="CDD" id="cd00616">
    <property type="entry name" value="AHBA_syn"/>
    <property type="match status" value="1"/>
</dbReference>
<accession>A0A1I4KZN0</accession>
<feature type="modified residue" description="N6-(pyridoxal phosphate)lysine" evidence="2">
    <location>
        <position position="217"/>
    </location>
</feature>
<dbReference type="InterPro" id="IPR026385">
    <property type="entry name" value="LegC-like"/>
</dbReference>
<protein>
    <submittedName>
        <fullName evidence="4">Perosamine synthetase</fullName>
    </submittedName>
</protein>
<dbReference type="Proteomes" id="UP000199668">
    <property type="component" value="Unassembled WGS sequence"/>
</dbReference>
<dbReference type="AlphaFoldDB" id="A0A1I4KZN0"/>
<dbReference type="InterPro" id="IPR015421">
    <property type="entry name" value="PyrdxlP-dep_Trfase_major"/>
</dbReference>
<dbReference type="GO" id="GO:0000271">
    <property type="term" value="P:polysaccharide biosynthetic process"/>
    <property type="evidence" value="ECO:0007669"/>
    <property type="project" value="TreeGrafter"/>
</dbReference>
<evidence type="ECO:0000313" key="5">
    <source>
        <dbReference type="Proteomes" id="UP000199668"/>
    </source>
</evidence>
<evidence type="ECO:0000256" key="2">
    <source>
        <dbReference type="PIRSR" id="PIRSR000390-2"/>
    </source>
</evidence>
<evidence type="ECO:0000256" key="1">
    <source>
        <dbReference type="PIRSR" id="PIRSR000390-1"/>
    </source>
</evidence>
<dbReference type="PANTHER" id="PTHR30244">
    <property type="entry name" value="TRANSAMINASE"/>
    <property type="match status" value="1"/>
</dbReference>
<dbReference type="SUPFAM" id="SSF53383">
    <property type="entry name" value="PLP-dependent transferases"/>
    <property type="match status" value="1"/>
</dbReference>
<dbReference type="Gene3D" id="3.90.1150.10">
    <property type="entry name" value="Aspartate Aminotransferase, domain 1"/>
    <property type="match status" value="1"/>
</dbReference>
<dbReference type="InterPro" id="IPR000653">
    <property type="entry name" value="DegT/StrS_aminotransferase"/>
</dbReference>
<feature type="active site" description="Proton acceptor" evidence="1">
    <location>
        <position position="217"/>
    </location>
</feature>
<dbReference type="Gene3D" id="3.40.640.10">
    <property type="entry name" value="Type I PLP-dependent aspartate aminotransferase-like (Major domain)"/>
    <property type="match status" value="1"/>
</dbReference>
<dbReference type="GO" id="GO:0030170">
    <property type="term" value="F:pyridoxal phosphate binding"/>
    <property type="evidence" value="ECO:0007669"/>
    <property type="project" value="TreeGrafter"/>
</dbReference>
<reference evidence="4 5" key="1">
    <citation type="submission" date="2016-10" db="EMBL/GenBank/DDBJ databases">
        <authorList>
            <person name="de Groot N.N."/>
        </authorList>
    </citation>
    <scope>NUCLEOTIDE SEQUENCE [LARGE SCALE GENOMIC DNA]</scope>
    <source>
        <strain evidence="4 5">CGMCC 1.6134</strain>
    </source>
</reference>
<gene>
    <name evidence="4" type="ORF">SAMN04488054_10679</name>
</gene>